<name>A0A7W9J2D9_9ACTN</name>
<dbReference type="Gene3D" id="1.10.10.60">
    <property type="entry name" value="Homeodomain-like"/>
    <property type="match status" value="1"/>
</dbReference>
<dbReference type="PANTHER" id="PTHR47506:SF6">
    <property type="entry name" value="HTH-TYPE TRANSCRIPTIONAL REPRESSOR NEMR"/>
    <property type="match status" value="1"/>
</dbReference>
<dbReference type="EMBL" id="JACHMY010000001">
    <property type="protein sequence ID" value="MBB5833623.1"/>
    <property type="molecule type" value="Genomic_DNA"/>
</dbReference>
<dbReference type="InterPro" id="IPR036271">
    <property type="entry name" value="Tet_transcr_reg_TetR-rel_C_sf"/>
</dbReference>
<sequence length="208" mass="22151">MSASEGRTQLERRSRTRAALLSAAARGISTYGYANLTLAGVAKEAGYTRGAIYHQFEGKAELVLAVVQWVEETWTTEVRDPALAESTPLASLMALARGHAIYCRRDVARVMLSLRIEFAGQDHPVGRAVASVIDVLESDCRTLIAAARRDGSIPPGPPVRLTAAAFSGVLEAVGIELAGQAPHDVKLMRRAVRGTLGLPADELPDPAP</sequence>
<comment type="caution">
    <text evidence="6">The sequence shown here is derived from an EMBL/GenBank/DDBJ whole genome shotgun (WGS) entry which is preliminary data.</text>
</comment>
<dbReference type="InterPro" id="IPR009057">
    <property type="entry name" value="Homeodomain-like_sf"/>
</dbReference>
<dbReference type="AlphaFoldDB" id="A0A7W9J2D9"/>
<keyword evidence="7" id="KW-1185">Reference proteome</keyword>
<organism evidence="6 7">
    <name type="scientific">Kribbella italica</name>
    <dbReference type="NCBI Taxonomy" id="1540520"/>
    <lineage>
        <taxon>Bacteria</taxon>
        <taxon>Bacillati</taxon>
        <taxon>Actinomycetota</taxon>
        <taxon>Actinomycetes</taxon>
        <taxon>Propionibacteriales</taxon>
        <taxon>Kribbellaceae</taxon>
        <taxon>Kribbella</taxon>
    </lineage>
</organism>
<accession>A0A7W9J2D9</accession>
<evidence type="ECO:0000256" key="1">
    <source>
        <dbReference type="ARBA" id="ARBA00023015"/>
    </source>
</evidence>
<dbReference type="InterPro" id="IPR001647">
    <property type="entry name" value="HTH_TetR"/>
</dbReference>
<feature type="DNA-binding region" description="H-T-H motif" evidence="4">
    <location>
        <begin position="37"/>
        <end position="56"/>
    </location>
</feature>
<evidence type="ECO:0000313" key="7">
    <source>
        <dbReference type="Proteomes" id="UP000549971"/>
    </source>
</evidence>
<protein>
    <submittedName>
        <fullName evidence="6">AcrR family transcriptional regulator</fullName>
    </submittedName>
</protein>
<dbReference type="PANTHER" id="PTHR47506">
    <property type="entry name" value="TRANSCRIPTIONAL REGULATORY PROTEIN"/>
    <property type="match status" value="1"/>
</dbReference>
<dbReference type="Pfam" id="PF00440">
    <property type="entry name" value="TetR_N"/>
    <property type="match status" value="1"/>
</dbReference>
<keyword evidence="1" id="KW-0805">Transcription regulation</keyword>
<reference evidence="6 7" key="1">
    <citation type="submission" date="2020-08" db="EMBL/GenBank/DDBJ databases">
        <title>Sequencing the genomes of 1000 actinobacteria strains.</title>
        <authorList>
            <person name="Klenk H.-P."/>
        </authorList>
    </citation>
    <scope>NUCLEOTIDE SEQUENCE [LARGE SCALE GENOMIC DNA]</scope>
    <source>
        <strain evidence="6 7">DSM 28967</strain>
    </source>
</reference>
<evidence type="ECO:0000256" key="2">
    <source>
        <dbReference type="ARBA" id="ARBA00023125"/>
    </source>
</evidence>
<dbReference type="PRINTS" id="PR00455">
    <property type="entry name" value="HTHTETR"/>
</dbReference>
<feature type="domain" description="HTH tetR-type" evidence="5">
    <location>
        <begin position="14"/>
        <end position="74"/>
    </location>
</feature>
<dbReference type="RefSeq" id="WP_184793490.1">
    <property type="nucleotide sequence ID" value="NZ_JACHMY010000001.1"/>
</dbReference>
<dbReference type="SUPFAM" id="SSF46689">
    <property type="entry name" value="Homeodomain-like"/>
    <property type="match status" value="1"/>
</dbReference>
<dbReference type="Gene3D" id="1.10.357.10">
    <property type="entry name" value="Tetracycline Repressor, domain 2"/>
    <property type="match status" value="1"/>
</dbReference>
<dbReference type="SUPFAM" id="SSF48498">
    <property type="entry name" value="Tetracyclin repressor-like, C-terminal domain"/>
    <property type="match status" value="1"/>
</dbReference>
<proteinExistence type="predicted"/>
<keyword evidence="3" id="KW-0804">Transcription</keyword>
<dbReference type="Proteomes" id="UP000549971">
    <property type="component" value="Unassembled WGS sequence"/>
</dbReference>
<evidence type="ECO:0000313" key="6">
    <source>
        <dbReference type="EMBL" id="MBB5833623.1"/>
    </source>
</evidence>
<gene>
    <name evidence="6" type="ORF">HDA39_000357</name>
</gene>
<dbReference type="PROSITE" id="PS50977">
    <property type="entry name" value="HTH_TETR_2"/>
    <property type="match status" value="1"/>
</dbReference>
<evidence type="ECO:0000256" key="4">
    <source>
        <dbReference type="PROSITE-ProRule" id="PRU00335"/>
    </source>
</evidence>
<evidence type="ECO:0000256" key="3">
    <source>
        <dbReference type="ARBA" id="ARBA00023163"/>
    </source>
</evidence>
<keyword evidence="2 4" id="KW-0238">DNA-binding</keyword>
<dbReference type="GO" id="GO:0003677">
    <property type="term" value="F:DNA binding"/>
    <property type="evidence" value="ECO:0007669"/>
    <property type="project" value="UniProtKB-UniRule"/>
</dbReference>
<evidence type="ECO:0000259" key="5">
    <source>
        <dbReference type="PROSITE" id="PS50977"/>
    </source>
</evidence>